<reference evidence="1" key="1">
    <citation type="submission" date="2021-02" db="EMBL/GenBank/DDBJ databases">
        <title>First Annotated Genome of the Yellow-green Alga Tribonema minus.</title>
        <authorList>
            <person name="Mahan K.M."/>
        </authorList>
    </citation>
    <scope>NUCLEOTIDE SEQUENCE</scope>
    <source>
        <strain evidence="1">UTEX B ZZ1240</strain>
    </source>
</reference>
<organism evidence="1 2">
    <name type="scientific">Tribonema minus</name>
    <dbReference type="NCBI Taxonomy" id="303371"/>
    <lineage>
        <taxon>Eukaryota</taxon>
        <taxon>Sar</taxon>
        <taxon>Stramenopiles</taxon>
        <taxon>Ochrophyta</taxon>
        <taxon>PX clade</taxon>
        <taxon>Xanthophyceae</taxon>
        <taxon>Tribonematales</taxon>
        <taxon>Tribonemataceae</taxon>
        <taxon>Tribonema</taxon>
    </lineage>
</organism>
<evidence type="ECO:0000313" key="2">
    <source>
        <dbReference type="Proteomes" id="UP000664859"/>
    </source>
</evidence>
<dbReference type="Proteomes" id="UP000664859">
    <property type="component" value="Unassembled WGS sequence"/>
</dbReference>
<evidence type="ECO:0000313" key="1">
    <source>
        <dbReference type="EMBL" id="KAG5179518.1"/>
    </source>
</evidence>
<keyword evidence="2" id="KW-1185">Reference proteome</keyword>
<dbReference type="EMBL" id="JAFCMP010000457">
    <property type="protein sequence ID" value="KAG5179518.1"/>
    <property type="molecule type" value="Genomic_DNA"/>
</dbReference>
<dbReference type="AlphaFoldDB" id="A0A835YRV5"/>
<name>A0A835YRV5_9STRA</name>
<gene>
    <name evidence="1" type="ORF">JKP88DRAFT_326518</name>
</gene>
<accession>A0A835YRV5</accession>
<protein>
    <submittedName>
        <fullName evidence="1">Uncharacterized protein</fullName>
    </submittedName>
</protein>
<proteinExistence type="predicted"/>
<sequence length="373" mass="40865">MGICWSASRAKRERVPVPAVLPGPIASISSSGSSLIKVLLRAEPLIVEVRRLDGRSISGLAFPSSGDRTPFVVTAKEIVGSEPDEYEARYNCHVDGSTVDKYAELELLKTHIFARSSLGIAVFQSRRQVKLPPSLPACSPSIGDRVHVLGFASGQRSCTYGHVTADSVESSTLELETSIEADLYGCVVVRTDGYILGIVCECTDTSRVRFLGSHAVHDLAEKMTSYAGNDFHRELQARITQLGCRGAMMDDDGEVQEGADYLKILDICETVRHLPDGDSDASKRRLLAQLQQLDVDVDNAAARRDNRDTLWSLQCCRSLQSSLLPSPALSPSRRLSRVDRTQVEAMLQQLSLIVALAIVTRTSDPLRHLYLEL</sequence>
<comment type="caution">
    <text evidence="1">The sequence shown here is derived from an EMBL/GenBank/DDBJ whole genome shotgun (WGS) entry which is preliminary data.</text>
</comment>